<dbReference type="Proteomes" id="UP000076761">
    <property type="component" value="Unassembled WGS sequence"/>
</dbReference>
<proteinExistence type="predicted"/>
<organism evidence="2 3">
    <name type="scientific">Neolentinus lepideus HHB14362 ss-1</name>
    <dbReference type="NCBI Taxonomy" id="1314782"/>
    <lineage>
        <taxon>Eukaryota</taxon>
        <taxon>Fungi</taxon>
        <taxon>Dikarya</taxon>
        <taxon>Basidiomycota</taxon>
        <taxon>Agaricomycotina</taxon>
        <taxon>Agaricomycetes</taxon>
        <taxon>Gloeophyllales</taxon>
        <taxon>Gloeophyllaceae</taxon>
        <taxon>Neolentinus</taxon>
    </lineage>
</organism>
<dbReference type="EMBL" id="KV425557">
    <property type="protein sequence ID" value="KZT28617.1"/>
    <property type="molecule type" value="Genomic_DNA"/>
</dbReference>
<dbReference type="InParanoid" id="A0A165US47"/>
<feature type="region of interest" description="Disordered" evidence="1">
    <location>
        <begin position="1"/>
        <end position="20"/>
    </location>
</feature>
<feature type="compositionally biased region" description="Basic and acidic residues" evidence="1">
    <location>
        <begin position="406"/>
        <end position="434"/>
    </location>
</feature>
<protein>
    <submittedName>
        <fullName evidence="2">Uncharacterized protein</fullName>
    </submittedName>
</protein>
<keyword evidence="3" id="KW-1185">Reference proteome</keyword>
<dbReference type="OrthoDB" id="10677425at2759"/>
<reference evidence="2 3" key="1">
    <citation type="journal article" date="2016" name="Mol. Biol. Evol.">
        <title>Comparative Genomics of Early-Diverging Mushroom-Forming Fungi Provides Insights into the Origins of Lignocellulose Decay Capabilities.</title>
        <authorList>
            <person name="Nagy L.G."/>
            <person name="Riley R."/>
            <person name="Tritt A."/>
            <person name="Adam C."/>
            <person name="Daum C."/>
            <person name="Floudas D."/>
            <person name="Sun H."/>
            <person name="Yadav J.S."/>
            <person name="Pangilinan J."/>
            <person name="Larsson K.H."/>
            <person name="Matsuura K."/>
            <person name="Barry K."/>
            <person name="Labutti K."/>
            <person name="Kuo R."/>
            <person name="Ohm R.A."/>
            <person name="Bhattacharya S.S."/>
            <person name="Shirouzu T."/>
            <person name="Yoshinaga Y."/>
            <person name="Martin F.M."/>
            <person name="Grigoriev I.V."/>
            <person name="Hibbett D.S."/>
        </authorList>
    </citation>
    <scope>NUCLEOTIDE SEQUENCE [LARGE SCALE GENOMIC DNA]</scope>
    <source>
        <strain evidence="2 3">HHB14362 ss-1</strain>
    </source>
</reference>
<evidence type="ECO:0000313" key="3">
    <source>
        <dbReference type="Proteomes" id="UP000076761"/>
    </source>
</evidence>
<dbReference type="AlphaFoldDB" id="A0A165US47"/>
<name>A0A165US47_9AGAM</name>
<evidence type="ECO:0000256" key="1">
    <source>
        <dbReference type="SAM" id="MobiDB-lite"/>
    </source>
</evidence>
<feature type="compositionally biased region" description="Basic and acidic residues" evidence="1">
    <location>
        <begin position="464"/>
        <end position="479"/>
    </location>
</feature>
<accession>A0A165US47</accession>
<feature type="compositionally biased region" description="Basic and acidic residues" evidence="1">
    <location>
        <begin position="10"/>
        <end position="20"/>
    </location>
</feature>
<evidence type="ECO:0000313" key="2">
    <source>
        <dbReference type="EMBL" id="KZT28617.1"/>
    </source>
</evidence>
<gene>
    <name evidence="2" type="ORF">NEOLEDRAFT_1167510</name>
</gene>
<feature type="compositionally biased region" description="Basic and acidic residues" evidence="1">
    <location>
        <begin position="333"/>
        <end position="348"/>
    </location>
</feature>
<feature type="region of interest" description="Disordered" evidence="1">
    <location>
        <begin position="330"/>
        <end position="527"/>
    </location>
</feature>
<sequence length="527" mass="60071">MSQGPYLPSEHSDGDSGRSSDIHSWDFSDIDCLGYSSPPALHSKFQFNAINFLWIRLSAAVIYLFPSIHISCCSGHFPAAVQQSPPRHPARDLIPYMLGAGHFNEPPVVYPSPRPGESTSRSTRFRKAWRAFERGYLLHRHDELELARQDILAHLHATLSDPPPELLEESEAEEAKREWEAHEHGAAEAAIRAAQEEFYEQARGEWAAKLGEVGLAFGEWSYVTPIERAVVEKVLGMPVTRISRVSRVSNGRDQAEGIMGGGFVDEPEELEEEKEEEEEGVGIRGVGEEYHEQTEEIEQELAVERTASGRGVGIRRRWGTLTKRLKPAWKRTARAEVREPDEGVRDLEATPTDVYLEQPPEVTLTRRRRAERRRQTQYADADSHDESEEGEDLPRPMITYRSPIRPSRDDRGFIPPSRDDRSTIPLDSPKHYDWDYATGTGTPNRSRMGESRADYVSEEEEERQDIRAERRRELTRGEDGTWGGGRRKLRKRARPMDETSRGRTGLAENMRRFVGRSRSRNRPPSLT</sequence>